<dbReference type="InParanoid" id="A0A0R0JMM8"/>
<evidence type="ECO:0000313" key="3">
    <source>
        <dbReference type="EnsemblPlants" id="KRH55856"/>
    </source>
</evidence>
<keyword evidence="4" id="KW-1185">Reference proteome</keyword>
<gene>
    <name evidence="2" type="ORF">GLYMA_06G286300</name>
</gene>
<accession>A0A0R0JMM8</accession>
<evidence type="ECO:0000313" key="4">
    <source>
        <dbReference type="Proteomes" id="UP000008827"/>
    </source>
</evidence>
<protein>
    <recommendedName>
        <fullName evidence="1">Retrotransposon Copia-like N-terminal domain-containing protein</fullName>
    </recommendedName>
</protein>
<evidence type="ECO:0000259" key="1">
    <source>
        <dbReference type="Pfam" id="PF14244"/>
    </source>
</evidence>
<name>A0A0R0JMM8_SOYBN</name>
<dbReference type="PANTHER" id="PTHR37610">
    <property type="entry name" value="CCHC-TYPE DOMAIN-CONTAINING PROTEIN"/>
    <property type="match status" value="1"/>
</dbReference>
<dbReference type="EMBL" id="CM000839">
    <property type="protein sequence ID" value="KRH55856.1"/>
    <property type="molecule type" value="Genomic_DNA"/>
</dbReference>
<feature type="domain" description="Retrotransposon Copia-like N-terminal" evidence="1">
    <location>
        <begin position="18"/>
        <end position="65"/>
    </location>
</feature>
<dbReference type="Proteomes" id="UP000008827">
    <property type="component" value="Chromosome 6"/>
</dbReference>
<dbReference type="InterPro" id="IPR029472">
    <property type="entry name" value="Copia-like_N"/>
</dbReference>
<organism evidence="2">
    <name type="scientific">Glycine max</name>
    <name type="common">Soybean</name>
    <name type="synonym">Glycine hispida</name>
    <dbReference type="NCBI Taxonomy" id="3847"/>
    <lineage>
        <taxon>Eukaryota</taxon>
        <taxon>Viridiplantae</taxon>
        <taxon>Streptophyta</taxon>
        <taxon>Embryophyta</taxon>
        <taxon>Tracheophyta</taxon>
        <taxon>Spermatophyta</taxon>
        <taxon>Magnoliopsida</taxon>
        <taxon>eudicotyledons</taxon>
        <taxon>Gunneridae</taxon>
        <taxon>Pentapetalae</taxon>
        <taxon>rosids</taxon>
        <taxon>fabids</taxon>
        <taxon>Fabales</taxon>
        <taxon>Fabaceae</taxon>
        <taxon>Papilionoideae</taxon>
        <taxon>50 kb inversion clade</taxon>
        <taxon>NPAAA clade</taxon>
        <taxon>indigoferoid/millettioid clade</taxon>
        <taxon>Phaseoleae</taxon>
        <taxon>Glycine</taxon>
        <taxon>Glycine subgen. Soja</taxon>
    </lineage>
</organism>
<reference evidence="2 3" key="1">
    <citation type="journal article" date="2010" name="Nature">
        <title>Genome sequence of the palaeopolyploid soybean.</title>
        <authorList>
            <person name="Schmutz J."/>
            <person name="Cannon S.B."/>
            <person name="Schlueter J."/>
            <person name="Ma J."/>
            <person name="Mitros T."/>
            <person name="Nelson W."/>
            <person name="Hyten D.L."/>
            <person name="Song Q."/>
            <person name="Thelen J.J."/>
            <person name="Cheng J."/>
            <person name="Xu D."/>
            <person name="Hellsten U."/>
            <person name="May G.D."/>
            <person name="Yu Y."/>
            <person name="Sakurai T."/>
            <person name="Umezawa T."/>
            <person name="Bhattacharyya M.K."/>
            <person name="Sandhu D."/>
            <person name="Valliyodan B."/>
            <person name="Lindquist E."/>
            <person name="Peto M."/>
            <person name="Grant D."/>
            <person name="Shu S."/>
            <person name="Goodstein D."/>
            <person name="Barry K."/>
            <person name="Futrell-Griggs M."/>
            <person name="Abernathy B."/>
            <person name="Du J."/>
            <person name="Tian Z."/>
            <person name="Zhu L."/>
            <person name="Gill N."/>
            <person name="Joshi T."/>
            <person name="Libault M."/>
            <person name="Sethuraman A."/>
            <person name="Zhang X.-C."/>
            <person name="Shinozaki K."/>
            <person name="Nguyen H.T."/>
            <person name="Wing R.A."/>
            <person name="Cregan P."/>
            <person name="Specht J."/>
            <person name="Grimwood J."/>
            <person name="Rokhsar D."/>
            <person name="Stacey G."/>
            <person name="Shoemaker R.C."/>
            <person name="Jackson S.A."/>
        </authorList>
    </citation>
    <scope>NUCLEOTIDE SEQUENCE</scope>
    <source>
        <strain evidence="3">cv. Williams 82</strain>
        <tissue evidence="2">Callus</tissue>
    </source>
</reference>
<dbReference type="AlphaFoldDB" id="A0A0R0JMM8"/>
<reference evidence="2" key="3">
    <citation type="submission" date="2018-07" db="EMBL/GenBank/DDBJ databases">
        <title>WGS assembly of Glycine max.</title>
        <authorList>
            <person name="Schmutz J."/>
            <person name="Cannon S."/>
            <person name="Schlueter J."/>
            <person name="Ma J."/>
            <person name="Mitros T."/>
            <person name="Nelson W."/>
            <person name="Hyten D."/>
            <person name="Song Q."/>
            <person name="Thelen J."/>
            <person name="Cheng J."/>
            <person name="Xu D."/>
            <person name="Hellsten U."/>
            <person name="May G."/>
            <person name="Yu Y."/>
            <person name="Sakurai T."/>
            <person name="Umezawa T."/>
            <person name="Bhattacharyya M."/>
            <person name="Sandhu D."/>
            <person name="Valliyodan B."/>
            <person name="Lindquist E."/>
            <person name="Peto M."/>
            <person name="Grant D."/>
            <person name="Shu S."/>
            <person name="Goodstein D."/>
            <person name="Barry K."/>
            <person name="Futrell-Griggs M."/>
            <person name="Abernathy B."/>
            <person name="Du J."/>
            <person name="Tian Z."/>
            <person name="Zhu L."/>
            <person name="Gill N."/>
            <person name="Joshi T."/>
            <person name="Libault M."/>
            <person name="Sethuraman A."/>
            <person name="Zhang X."/>
            <person name="Shinozaki K."/>
            <person name="Nguyen H."/>
            <person name="Wing R."/>
            <person name="Cregan P."/>
            <person name="Specht J."/>
            <person name="Grimwood J."/>
            <person name="Rokhsar D."/>
            <person name="Stacey G."/>
            <person name="Shoemaker R."/>
            <person name="Jackson S."/>
        </authorList>
    </citation>
    <scope>NUCLEOTIDE SEQUENCE</scope>
    <source>
        <tissue evidence="2">Callus</tissue>
    </source>
</reference>
<sequence length="105" mass="12194">MSEGSEQTPSMDSYLYLHPSENPVVTLVSPVLDFTNYHSWSRYMITALNAKNKIKFVDGNTPKPPETDRMHGTWHRCNNMIVSWIVHSVSASIRQNIMWRDKIEK</sequence>
<proteinExistence type="predicted"/>
<evidence type="ECO:0000313" key="2">
    <source>
        <dbReference type="EMBL" id="KRH55856.1"/>
    </source>
</evidence>
<dbReference type="EnsemblPlants" id="KRH55856">
    <property type="protein sequence ID" value="KRH55856"/>
    <property type="gene ID" value="GLYMA_06G286300"/>
</dbReference>
<reference evidence="3" key="2">
    <citation type="submission" date="2018-02" db="UniProtKB">
        <authorList>
            <consortium name="EnsemblPlants"/>
        </authorList>
    </citation>
    <scope>IDENTIFICATION</scope>
    <source>
        <strain evidence="3">Williams 82</strain>
    </source>
</reference>
<dbReference type="Gramene" id="KRH55856">
    <property type="protein sequence ID" value="KRH55856"/>
    <property type="gene ID" value="GLYMA_06G286300"/>
</dbReference>
<dbReference type="Pfam" id="PF14244">
    <property type="entry name" value="Retrotran_gag_3"/>
    <property type="match status" value="1"/>
</dbReference>
<dbReference type="OMA" id="YMITALN"/>
<dbReference type="PANTHER" id="PTHR37610:SF55">
    <property type="entry name" value="RETROTRANSPOSON COPIA-LIKE N-TERMINAL DOMAIN-CONTAINING PROTEIN"/>
    <property type="match status" value="1"/>
</dbReference>